<dbReference type="GO" id="GO:0043335">
    <property type="term" value="P:protein unfolding"/>
    <property type="evidence" value="ECO:0007669"/>
    <property type="project" value="TreeGrafter"/>
</dbReference>
<dbReference type="InterPro" id="IPR005215">
    <property type="entry name" value="Trig_fac"/>
</dbReference>
<dbReference type="PIRSF" id="PIRSF003095">
    <property type="entry name" value="Trigger_factor"/>
    <property type="match status" value="1"/>
</dbReference>
<dbReference type="GO" id="GO:0051301">
    <property type="term" value="P:cell division"/>
    <property type="evidence" value="ECO:0007669"/>
    <property type="project" value="UniProtKB-KW"/>
</dbReference>
<dbReference type="PROSITE" id="PS50059">
    <property type="entry name" value="FKBP_PPIASE"/>
    <property type="match status" value="1"/>
</dbReference>
<comment type="domain">
    <text evidence="11">Consists of 3 domains; the N-terminus binds the ribosome, the middle domain has PPIase activity, while the C-terminus has intrinsic chaperone activity on its own.</text>
</comment>
<dbReference type="GO" id="GO:0015031">
    <property type="term" value="P:protein transport"/>
    <property type="evidence" value="ECO:0007669"/>
    <property type="project" value="UniProtKB-UniRule"/>
</dbReference>
<dbReference type="GO" id="GO:0043022">
    <property type="term" value="F:ribosome binding"/>
    <property type="evidence" value="ECO:0007669"/>
    <property type="project" value="TreeGrafter"/>
</dbReference>
<dbReference type="EMBL" id="NBYY01000031">
    <property type="protein sequence ID" value="PCS21652.1"/>
    <property type="molecule type" value="Genomic_DNA"/>
</dbReference>
<sequence>MQVTVETIEKLKLQLTITVLTANIEDIVTTELRNITRNRRFDGFRKGKVPFKMVSRMYRKAVHSDVLGELMQRHFMEAIIKEKIKPAGRPTFTPIEIEYGKDLVFKASFEIYPVIDLKDLDKVEVVKPHTEITDEDVVYMIETLRKQQTLWVDVDSVVEENSRVTIDFTGSINGDTFEGGKAENFVLIMGKNSMIPNFEDELVGKKVGDEFTIEVNLPENYPAEPLKGKTAKFYVKLRKVEMQELPELTDEFVARFGIQEGGVEVLKTEVRRNMEREMKQAIKILIKEQVINGLVKHNSIDVPSTLIDQEINILCEQVVNRFGEQMKNTPELSHELVEEQAKYRVVVGLLLGEVIKSENLNAEEARVKELIIEIASAYEDPSEVVAYYEKDQRMMENMRNLALEEQAIDVLLVKAQVSNKKQSFFDLMNSVQA</sequence>
<dbReference type="FunFam" id="3.10.50.40:FF:000001">
    <property type="entry name" value="Trigger factor"/>
    <property type="match status" value="1"/>
</dbReference>
<proteinExistence type="inferred from homology"/>
<dbReference type="GO" id="GO:0005737">
    <property type="term" value="C:cytoplasm"/>
    <property type="evidence" value="ECO:0007669"/>
    <property type="project" value="UniProtKB-SubCell"/>
</dbReference>
<organism evidence="15 16">
    <name type="scientific">Candidatus Enterovibrio escicola</name>
    <dbReference type="NCBI Taxonomy" id="1927127"/>
    <lineage>
        <taxon>Bacteria</taxon>
        <taxon>Pseudomonadati</taxon>
        <taxon>Pseudomonadota</taxon>
        <taxon>Gammaproteobacteria</taxon>
        <taxon>Vibrionales</taxon>
        <taxon>Vibrionaceae</taxon>
        <taxon>Enterovibrio</taxon>
    </lineage>
</organism>
<keyword evidence="6 11" id="KW-0697">Rotamase</keyword>
<dbReference type="InterPro" id="IPR046357">
    <property type="entry name" value="PPIase_dom_sf"/>
</dbReference>
<dbReference type="InterPro" id="IPR008880">
    <property type="entry name" value="Trigger_fac_C"/>
</dbReference>
<dbReference type="Gene3D" id="1.10.3120.10">
    <property type="entry name" value="Trigger factor, C-terminal domain"/>
    <property type="match status" value="1"/>
</dbReference>
<dbReference type="Gene3D" id="3.30.70.1050">
    <property type="entry name" value="Trigger factor ribosome-binding domain"/>
    <property type="match status" value="1"/>
</dbReference>
<evidence type="ECO:0000256" key="6">
    <source>
        <dbReference type="ARBA" id="ARBA00023110"/>
    </source>
</evidence>
<keyword evidence="9 11" id="KW-0131">Cell cycle</keyword>
<comment type="function">
    <text evidence="11">Involved in protein export. Acts as a chaperone by maintaining the newly synthesized protein in an open conformation. Functions as a peptidyl-prolyl cis-trans isomerase.</text>
</comment>
<dbReference type="Pfam" id="PF00254">
    <property type="entry name" value="FKBP_C"/>
    <property type="match status" value="1"/>
</dbReference>
<dbReference type="RefSeq" id="WP_097357069.1">
    <property type="nucleotide sequence ID" value="NZ_CAWNJE010000013.1"/>
</dbReference>
<comment type="caution">
    <text evidence="15">The sequence shown here is derived from an EMBL/GenBank/DDBJ whole genome shotgun (WGS) entry which is preliminary data.</text>
</comment>
<keyword evidence="8 11" id="KW-0413">Isomerase</keyword>
<name>A0A2A5T0G6_9GAMM</name>
<comment type="catalytic activity">
    <reaction evidence="1 11 12">
        <text>[protein]-peptidylproline (omega=180) = [protein]-peptidylproline (omega=0)</text>
        <dbReference type="Rhea" id="RHEA:16237"/>
        <dbReference type="Rhea" id="RHEA-COMP:10747"/>
        <dbReference type="Rhea" id="RHEA-COMP:10748"/>
        <dbReference type="ChEBI" id="CHEBI:83833"/>
        <dbReference type="ChEBI" id="CHEBI:83834"/>
        <dbReference type="EC" id="5.2.1.8"/>
    </reaction>
</comment>
<dbReference type="PANTHER" id="PTHR30560">
    <property type="entry name" value="TRIGGER FACTOR CHAPERONE AND PEPTIDYL-PROLYL CIS/TRANS ISOMERASE"/>
    <property type="match status" value="1"/>
</dbReference>
<accession>A0A2A5T0G6</accession>
<dbReference type="SUPFAM" id="SSF54534">
    <property type="entry name" value="FKBP-like"/>
    <property type="match status" value="1"/>
</dbReference>
<dbReference type="GeneID" id="66952350"/>
<dbReference type="InterPro" id="IPR001179">
    <property type="entry name" value="PPIase_FKBP_dom"/>
</dbReference>
<keyword evidence="16" id="KW-1185">Reference proteome</keyword>
<evidence type="ECO:0000256" key="11">
    <source>
        <dbReference type="HAMAP-Rule" id="MF_00303"/>
    </source>
</evidence>
<evidence type="ECO:0000256" key="4">
    <source>
        <dbReference type="ARBA" id="ARBA00016902"/>
    </source>
</evidence>
<dbReference type="InterPro" id="IPR008881">
    <property type="entry name" value="Trigger_fac_ribosome-bd_bac"/>
</dbReference>
<evidence type="ECO:0000256" key="3">
    <source>
        <dbReference type="ARBA" id="ARBA00013194"/>
    </source>
</evidence>
<evidence type="ECO:0000256" key="1">
    <source>
        <dbReference type="ARBA" id="ARBA00000971"/>
    </source>
</evidence>
<feature type="domain" description="PPIase FKBP-type" evidence="14">
    <location>
        <begin position="161"/>
        <end position="246"/>
    </location>
</feature>
<evidence type="ECO:0000256" key="2">
    <source>
        <dbReference type="ARBA" id="ARBA00005464"/>
    </source>
</evidence>
<keyword evidence="5 11" id="KW-0132">Cell division</keyword>
<dbReference type="GO" id="GO:0044183">
    <property type="term" value="F:protein folding chaperone"/>
    <property type="evidence" value="ECO:0007669"/>
    <property type="project" value="TreeGrafter"/>
</dbReference>
<dbReference type="SUPFAM" id="SSF102735">
    <property type="entry name" value="Trigger factor ribosome-binding domain"/>
    <property type="match status" value="1"/>
</dbReference>
<evidence type="ECO:0000256" key="7">
    <source>
        <dbReference type="ARBA" id="ARBA00023186"/>
    </source>
</evidence>
<evidence type="ECO:0000256" key="8">
    <source>
        <dbReference type="ARBA" id="ARBA00023235"/>
    </source>
</evidence>
<dbReference type="InterPro" id="IPR036611">
    <property type="entry name" value="Trigger_fac_ribosome-bd_sf"/>
</dbReference>
<keyword evidence="7 11" id="KW-0143">Chaperone</keyword>
<dbReference type="SUPFAM" id="SSF109998">
    <property type="entry name" value="Triger factor/SurA peptide-binding domain-like"/>
    <property type="match status" value="1"/>
</dbReference>
<evidence type="ECO:0000256" key="12">
    <source>
        <dbReference type="PROSITE-ProRule" id="PRU00277"/>
    </source>
</evidence>
<evidence type="ECO:0000313" key="16">
    <source>
        <dbReference type="Proteomes" id="UP000219020"/>
    </source>
</evidence>
<evidence type="ECO:0000259" key="14">
    <source>
        <dbReference type="PROSITE" id="PS50059"/>
    </source>
</evidence>
<dbReference type="AlphaFoldDB" id="A0A2A5T0G6"/>
<dbReference type="PANTHER" id="PTHR30560:SF3">
    <property type="entry name" value="TRIGGER FACTOR-LIKE PROTEIN TIG, CHLOROPLASTIC"/>
    <property type="match status" value="1"/>
</dbReference>
<evidence type="ECO:0000256" key="13">
    <source>
        <dbReference type="RuleBase" id="RU003914"/>
    </source>
</evidence>
<dbReference type="InterPro" id="IPR027304">
    <property type="entry name" value="Trigger_fact/SurA_dom_sf"/>
</dbReference>
<dbReference type="HAMAP" id="MF_00303">
    <property type="entry name" value="Trigger_factor_Tig"/>
    <property type="match status" value="1"/>
</dbReference>
<gene>
    <name evidence="11" type="primary">tig</name>
    <name evidence="15" type="ORF">BTN49_2664</name>
</gene>
<comment type="subcellular location">
    <subcellularLocation>
        <location evidence="11">Cytoplasm</location>
    </subcellularLocation>
    <text evidence="11">About half TF is bound to the ribosome near the polypeptide exit tunnel while the other half is free in the cytoplasm.</text>
</comment>
<dbReference type="Pfam" id="PF05697">
    <property type="entry name" value="Trigger_N"/>
    <property type="match status" value="1"/>
</dbReference>
<dbReference type="Pfam" id="PF05698">
    <property type="entry name" value="Trigger_C"/>
    <property type="match status" value="1"/>
</dbReference>
<dbReference type="Gene3D" id="3.10.50.40">
    <property type="match status" value="1"/>
</dbReference>
<protein>
    <recommendedName>
        <fullName evidence="4 11">Trigger factor</fullName>
        <shortName evidence="11">TF</shortName>
        <ecNumber evidence="3 11">5.2.1.8</ecNumber>
    </recommendedName>
    <alternativeName>
        <fullName evidence="10 11">PPIase</fullName>
    </alternativeName>
</protein>
<dbReference type="NCBIfam" id="TIGR00115">
    <property type="entry name" value="tig"/>
    <property type="match status" value="1"/>
</dbReference>
<reference evidence="16" key="1">
    <citation type="submission" date="2017-04" db="EMBL/GenBank/DDBJ databases">
        <title>Genome evolution of the luminous symbionts of deep sea anglerfish.</title>
        <authorList>
            <person name="Hendry T.A."/>
        </authorList>
    </citation>
    <scope>NUCLEOTIDE SEQUENCE [LARGE SCALE GENOMIC DNA]</scope>
</reference>
<dbReference type="GO" id="GO:0003755">
    <property type="term" value="F:peptidyl-prolyl cis-trans isomerase activity"/>
    <property type="evidence" value="ECO:0007669"/>
    <property type="project" value="UniProtKB-UniRule"/>
</dbReference>
<evidence type="ECO:0000256" key="5">
    <source>
        <dbReference type="ARBA" id="ARBA00022618"/>
    </source>
</evidence>
<dbReference type="InterPro" id="IPR037041">
    <property type="entry name" value="Trigger_fac_C_sf"/>
</dbReference>
<evidence type="ECO:0000313" key="15">
    <source>
        <dbReference type="EMBL" id="PCS21652.1"/>
    </source>
</evidence>
<evidence type="ECO:0000256" key="10">
    <source>
        <dbReference type="ARBA" id="ARBA00029986"/>
    </source>
</evidence>
<evidence type="ECO:0000256" key="9">
    <source>
        <dbReference type="ARBA" id="ARBA00023306"/>
    </source>
</evidence>
<dbReference type="GO" id="GO:0051083">
    <property type="term" value="P:'de novo' cotranslational protein folding"/>
    <property type="evidence" value="ECO:0007669"/>
    <property type="project" value="TreeGrafter"/>
</dbReference>
<keyword evidence="11" id="KW-0963">Cytoplasm</keyword>
<comment type="similarity">
    <text evidence="2 11 13">Belongs to the FKBP-type PPIase family. Tig subfamily.</text>
</comment>
<dbReference type="EC" id="5.2.1.8" evidence="3 11"/>
<dbReference type="Proteomes" id="UP000219020">
    <property type="component" value="Unassembled WGS sequence"/>
</dbReference>